<organism evidence="1">
    <name type="scientific">Cacopsylla melanoneura</name>
    <dbReference type="NCBI Taxonomy" id="428564"/>
    <lineage>
        <taxon>Eukaryota</taxon>
        <taxon>Metazoa</taxon>
        <taxon>Ecdysozoa</taxon>
        <taxon>Arthropoda</taxon>
        <taxon>Hexapoda</taxon>
        <taxon>Insecta</taxon>
        <taxon>Pterygota</taxon>
        <taxon>Neoptera</taxon>
        <taxon>Paraneoptera</taxon>
        <taxon>Hemiptera</taxon>
        <taxon>Sternorrhyncha</taxon>
        <taxon>Psylloidea</taxon>
        <taxon>Psyllidae</taxon>
        <taxon>Psyllinae</taxon>
        <taxon>Cacopsylla</taxon>
    </lineage>
</organism>
<dbReference type="EMBL" id="HBUF01484062">
    <property type="protein sequence ID" value="CAG6745087.1"/>
    <property type="molecule type" value="Transcribed_RNA"/>
</dbReference>
<sequence length="132" mass="14228">MVSLEPDNDELDIEIAEEEEDFTNGSEVDGEVAGFVSGMSSCAPSSTSRTRISSSFLFTGSGRVLLFLLHARAKFPHTTPPDVSRLMGFSSSLVASILVLSSRIVSFRRSVREKVLCSFLDKGPPLEAGLAE</sequence>
<reference evidence="1" key="1">
    <citation type="submission" date="2021-05" db="EMBL/GenBank/DDBJ databases">
        <authorList>
            <person name="Alioto T."/>
            <person name="Alioto T."/>
            <person name="Gomez Garrido J."/>
        </authorList>
    </citation>
    <scope>NUCLEOTIDE SEQUENCE</scope>
</reference>
<dbReference type="AlphaFoldDB" id="A0A8D8ZFH3"/>
<accession>A0A8D8ZFH3</accession>
<protein>
    <submittedName>
        <fullName evidence="1">Uncharacterized protein</fullName>
    </submittedName>
</protein>
<name>A0A8D8ZFH3_9HEMI</name>
<proteinExistence type="predicted"/>
<evidence type="ECO:0000313" key="1">
    <source>
        <dbReference type="EMBL" id="CAG6745087.1"/>
    </source>
</evidence>